<dbReference type="Pfam" id="PF18019">
    <property type="entry name" value="Cas3_HD"/>
    <property type="match status" value="1"/>
</dbReference>
<name>A0ABV6YZS8_UNCC1</name>
<evidence type="ECO:0000256" key="6">
    <source>
        <dbReference type="ARBA" id="ARBA00022806"/>
    </source>
</evidence>
<evidence type="ECO:0000256" key="3">
    <source>
        <dbReference type="ARBA" id="ARBA00022723"/>
    </source>
</evidence>
<reference evidence="10 11" key="1">
    <citation type="submission" date="2024-09" db="EMBL/GenBank/DDBJ databases">
        <title>Laminarin stimulates single cell rates of sulfate reduction while oxygen inhibits transcriptomic activity in coastal marine sediment.</title>
        <authorList>
            <person name="Lindsay M."/>
            <person name="Orcutt B."/>
            <person name="Emerson D."/>
            <person name="Stepanauskas R."/>
            <person name="D'Angelo T."/>
        </authorList>
    </citation>
    <scope>NUCLEOTIDE SEQUENCE [LARGE SCALE GENOMIC DNA]</scope>
    <source>
        <strain evidence="10">SAG AM-311-K15</strain>
    </source>
</reference>
<dbReference type="EMBL" id="JBHPBY010000217">
    <property type="protein sequence ID" value="MFC1851706.1"/>
    <property type="molecule type" value="Genomic_DNA"/>
</dbReference>
<evidence type="ECO:0000313" key="11">
    <source>
        <dbReference type="Proteomes" id="UP001594351"/>
    </source>
</evidence>
<keyword evidence="3" id="KW-0479">Metal-binding</keyword>
<dbReference type="Pfam" id="PF21384">
    <property type="entry name" value="Cas3_I-F_Cas2"/>
    <property type="match status" value="1"/>
</dbReference>
<dbReference type="NCBIfam" id="TIGR02562">
    <property type="entry name" value="cas3_yersinia"/>
    <property type="match status" value="1"/>
</dbReference>
<keyword evidence="8" id="KW-0051">Antiviral defense</keyword>
<dbReference type="Proteomes" id="UP001594351">
    <property type="component" value="Unassembled WGS sequence"/>
</dbReference>
<sequence>MMVTFASECEKKALNRTRRVLDTFANRIGSRTWQTVITNEGLYAVKKLLRKTATKNTAVACHWIRSRSRSELQWIVGKKEKFNTEGFVPVNTTKKDIINTQWENDWHYHSLIKALTAMAALLHDWGKTTALFQDKLKTNSRLGDPVRHEWISCLLLHALITTCDCQDDDTPWLMAIVNGKLDVTQIKKYLNPQEQKPLNQLPPAAKMLSWLIVSHHRMPSPHDRNNWRAEPAPDFAALSKWITQDWGFENRRDEQDYQQRIKSCFEFPNGLINNSFRWMKQLKKWAKRLQACLPLVERSMNDGSYRLLLHHSRLSLMLADHYYSSQRADRNWRDTTGLFANTDRKTKKFNQKLDEHLVGVEKNALHTAHLLPKFEHELPSAQCILALKKPSPKAFDWQNKAVKEIKVWREQQGKSQYGFFAVNLASTGCGKTFANAKVMRALSSDGDSLRYILALGLRTLTLQTGNEYRKRIGLDDSELAVLIGSKAIMELHNQSAHNDVFVDDEQLGSESLEPLLSEDIDFDCDIPEEGFATVLKQKRDRQFLYSPVLACTIDHMMAATETRRGGRYILPSLRLMSSDLVIDEVDDFTGSDLIAIGRLIHLAGMLGRKVMISSATIPPDLAEGYFNAYRAGWKIYSQTNDASGKIGCAWIDEFITKVTSISKTNNQDAIESYRDNHREFILKRVKKLAQQPVKRKADLINCQSIVDRYDFDSEETRQEQYFAKIQHCTLDKHQQHHTEDKQTGIKVSFGVVRMANIRPCVALSKYLMGCNWPENFIVKVMTYHSQQVLLLRHEQEQHLDSVLKRKEKACDQPEAFSNTVIRGHLDKCTSKHLLFIVVATPVEEVGRDHDFDWAIIEPSSYRSIIQLAGRVRRHREGEVDNPNIALLQYNWKTVKEGNQPLKKYFCRPGYEDNLQLNTHDLCELIDCIRISQSIDAIPRIQKPKHLDYKKSLADLEHKVTEIQLTNYKGMGPEKMQGYLTESWYLTALPQALNPFRKNEQTTNLFLMYEQDGDRCIFVEKDEQGYPINREGILQIRHRETGTEKEKAFWLQRDYKKLLEQYSERDSSSKKKISLRYGELNFVHRDYREYEYSDQFGLISLH</sequence>
<evidence type="ECO:0000256" key="7">
    <source>
        <dbReference type="ARBA" id="ARBA00022840"/>
    </source>
</evidence>
<dbReference type="InterPro" id="IPR013395">
    <property type="entry name" value="CRISPR-assoc_Cas3_yers"/>
</dbReference>
<feature type="domain" description="HD Cas3-type" evidence="9">
    <location>
        <begin position="104"/>
        <end position="322"/>
    </location>
</feature>
<keyword evidence="5" id="KW-0378">Hydrolase</keyword>
<dbReference type="InterPro" id="IPR048823">
    <property type="entry name" value="Cas3_I-F_Cas2"/>
</dbReference>
<evidence type="ECO:0000256" key="2">
    <source>
        <dbReference type="ARBA" id="ARBA00009046"/>
    </source>
</evidence>
<dbReference type="InterPro" id="IPR054712">
    <property type="entry name" value="Cas3-like_dom"/>
</dbReference>
<keyword evidence="6" id="KW-0347">Helicase</keyword>
<dbReference type="InterPro" id="IPR006483">
    <property type="entry name" value="CRISPR-assoc_Cas3_HD"/>
</dbReference>
<proteinExistence type="inferred from homology"/>
<dbReference type="SUPFAM" id="SSF52540">
    <property type="entry name" value="P-loop containing nucleoside triphosphate hydrolases"/>
    <property type="match status" value="1"/>
</dbReference>
<dbReference type="Gene3D" id="1.10.3210.30">
    <property type="match status" value="1"/>
</dbReference>
<dbReference type="PROSITE" id="PS51643">
    <property type="entry name" value="HD_CAS3"/>
    <property type="match status" value="1"/>
</dbReference>
<gene>
    <name evidence="10" type="primary">cas3f</name>
    <name evidence="10" type="ORF">ACFL27_16065</name>
</gene>
<dbReference type="InterPro" id="IPR038257">
    <property type="entry name" value="CRISPR-assoc_Cas3_HD_sf"/>
</dbReference>
<dbReference type="InterPro" id="IPR027417">
    <property type="entry name" value="P-loop_NTPase"/>
</dbReference>
<evidence type="ECO:0000313" key="10">
    <source>
        <dbReference type="EMBL" id="MFC1851706.1"/>
    </source>
</evidence>
<organism evidence="10 11">
    <name type="scientific">candidate division CSSED10-310 bacterium</name>
    <dbReference type="NCBI Taxonomy" id="2855610"/>
    <lineage>
        <taxon>Bacteria</taxon>
        <taxon>Bacteria division CSSED10-310</taxon>
    </lineage>
</organism>
<evidence type="ECO:0000256" key="4">
    <source>
        <dbReference type="ARBA" id="ARBA00022741"/>
    </source>
</evidence>
<protein>
    <submittedName>
        <fullName evidence="10">Type I-F CRISPR-associated helicase Cas3f</fullName>
    </submittedName>
</protein>
<evidence type="ECO:0000259" key="9">
    <source>
        <dbReference type="PROSITE" id="PS51643"/>
    </source>
</evidence>
<comment type="caution">
    <text evidence="10">The sequence shown here is derived from an EMBL/GenBank/DDBJ whole genome shotgun (WGS) entry which is preliminary data.</text>
</comment>
<accession>A0ABV6YZS8</accession>
<comment type="similarity">
    <text evidence="1">In the N-terminal section; belongs to the CRISPR-associated nuclease Cas3-HD family.</text>
</comment>
<evidence type="ECO:0000256" key="8">
    <source>
        <dbReference type="ARBA" id="ARBA00023118"/>
    </source>
</evidence>
<evidence type="ECO:0000256" key="5">
    <source>
        <dbReference type="ARBA" id="ARBA00022801"/>
    </source>
</evidence>
<comment type="similarity">
    <text evidence="2">In the central section; belongs to the CRISPR-associated helicase Cas3 family.</text>
</comment>
<keyword evidence="7" id="KW-0067">ATP-binding</keyword>
<keyword evidence="11" id="KW-1185">Reference proteome</keyword>
<dbReference type="Pfam" id="PF22590">
    <property type="entry name" value="Cas3-like_C_2"/>
    <property type="match status" value="1"/>
</dbReference>
<keyword evidence="4" id="KW-0547">Nucleotide-binding</keyword>
<evidence type="ECO:0000256" key="1">
    <source>
        <dbReference type="ARBA" id="ARBA00006847"/>
    </source>
</evidence>